<dbReference type="Proteomes" id="UP001208570">
    <property type="component" value="Unassembled WGS sequence"/>
</dbReference>
<dbReference type="EMBL" id="JAODUP010000040">
    <property type="protein sequence ID" value="KAK2166285.1"/>
    <property type="molecule type" value="Genomic_DNA"/>
</dbReference>
<name>A0AAD9NDR5_9ANNE</name>
<feature type="compositionally biased region" description="Polar residues" evidence="2">
    <location>
        <begin position="546"/>
        <end position="578"/>
    </location>
</feature>
<keyword evidence="4" id="KW-1185">Reference proteome</keyword>
<feature type="region of interest" description="Disordered" evidence="2">
    <location>
        <begin position="530"/>
        <end position="640"/>
    </location>
</feature>
<feature type="coiled-coil region" evidence="1">
    <location>
        <begin position="159"/>
        <end position="272"/>
    </location>
</feature>
<feature type="region of interest" description="Disordered" evidence="2">
    <location>
        <begin position="1"/>
        <end position="37"/>
    </location>
</feature>
<evidence type="ECO:0000256" key="2">
    <source>
        <dbReference type="SAM" id="MobiDB-lite"/>
    </source>
</evidence>
<organism evidence="3 4">
    <name type="scientific">Paralvinella palmiformis</name>
    <dbReference type="NCBI Taxonomy" id="53620"/>
    <lineage>
        <taxon>Eukaryota</taxon>
        <taxon>Metazoa</taxon>
        <taxon>Spiralia</taxon>
        <taxon>Lophotrochozoa</taxon>
        <taxon>Annelida</taxon>
        <taxon>Polychaeta</taxon>
        <taxon>Sedentaria</taxon>
        <taxon>Canalipalpata</taxon>
        <taxon>Terebellida</taxon>
        <taxon>Terebelliformia</taxon>
        <taxon>Alvinellidae</taxon>
        <taxon>Paralvinella</taxon>
    </lineage>
</organism>
<evidence type="ECO:0000313" key="3">
    <source>
        <dbReference type="EMBL" id="KAK2166285.1"/>
    </source>
</evidence>
<feature type="compositionally biased region" description="Polar residues" evidence="2">
    <location>
        <begin position="589"/>
        <end position="599"/>
    </location>
</feature>
<proteinExistence type="predicted"/>
<dbReference type="GO" id="GO:0042175">
    <property type="term" value="C:nuclear outer membrane-endoplasmic reticulum membrane network"/>
    <property type="evidence" value="ECO:0007669"/>
    <property type="project" value="TreeGrafter"/>
</dbReference>
<protein>
    <submittedName>
        <fullName evidence="3">Uncharacterized protein</fullName>
    </submittedName>
</protein>
<feature type="compositionally biased region" description="Basic and acidic residues" evidence="2">
    <location>
        <begin position="610"/>
        <end position="619"/>
    </location>
</feature>
<keyword evidence="1" id="KW-0175">Coiled coil</keyword>
<reference evidence="3" key="1">
    <citation type="journal article" date="2023" name="Mol. Biol. Evol.">
        <title>Third-Generation Sequencing Reveals the Adaptive Role of the Epigenome in Three Deep-Sea Polychaetes.</title>
        <authorList>
            <person name="Perez M."/>
            <person name="Aroh O."/>
            <person name="Sun Y."/>
            <person name="Lan Y."/>
            <person name="Juniper S.K."/>
            <person name="Young C.R."/>
            <person name="Angers B."/>
            <person name="Qian P.Y."/>
        </authorList>
    </citation>
    <scope>NUCLEOTIDE SEQUENCE</scope>
    <source>
        <strain evidence="3">P08H-3</strain>
    </source>
</reference>
<accession>A0AAD9NDR5</accession>
<sequence>MAEASRNVSDAGDREDNGGGEHKIMIRPPNRKKFEEEVESISDKIKALEQERSKLLSASSNDLYQTELKRIRSYKDDVFNKRKHIDISLQKINKDIVKQNSEMTKVESTLKYKSEERTNETIQRLEHQLKVQNFSLREERRIVKEIDALKRSKNVLVQYMTMKKEIESMNSEARRLREQREYYFKEWTIQKQKEEKLKQQMNEDKVKYEQIKKVLGELYEHKRVRNAEFKAQLKEYQHLQRKKHEEQNRLREQQKLQRQEAYQKELAEYEATRIPYQDEIQLCQTLVAYLQRFVSDTEQSSDKTTEQSTDAAKQMVEGMYVLKKRCDDELFGCVSKPRCKKNKKDKRRTLSNKPINHSLEIFEQFSRLNITAPSITAEIPQVIQKLELAKQHYKELSEESSLSGSWNIVNFLRSLPHSNSQNSPTEQQPGLCTSVSQIESTNIVVTCEGSPTVCTTSAGVCTDDKPMCSSALRMCSDSSTGMCDVTSAGCRDMAATCNVSVVNCSDSIVSCADSTVSGTDSVVDCCSSKTEASSIGPESAICDDSVPSTPEVQTDNQPPKFLPSSSPTLSQDSGTVSLDSGMEGCKRVSSPTASDNSTLVPDESPPSRSDSVEEARTEITEYDTVSDVHKQHSCPSGEMGNEMKHVMEKANTKVIQPLLESVSHSADGSTIECTAKEDLAS</sequence>
<dbReference type="AlphaFoldDB" id="A0AAD9NDR5"/>
<dbReference type="InterPro" id="IPR039604">
    <property type="entry name" value="Bfr1"/>
</dbReference>
<dbReference type="GO" id="GO:1990904">
    <property type="term" value="C:ribonucleoprotein complex"/>
    <property type="evidence" value="ECO:0007669"/>
    <property type="project" value="TreeGrafter"/>
</dbReference>
<evidence type="ECO:0000313" key="4">
    <source>
        <dbReference type="Proteomes" id="UP001208570"/>
    </source>
</evidence>
<feature type="compositionally biased region" description="Basic and acidic residues" evidence="2">
    <location>
        <begin position="11"/>
        <end position="24"/>
    </location>
</feature>
<dbReference type="GO" id="GO:0008298">
    <property type="term" value="P:intracellular mRNA localization"/>
    <property type="evidence" value="ECO:0007669"/>
    <property type="project" value="TreeGrafter"/>
</dbReference>
<dbReference type="PANTHER" id="PTHR31027:SF2">
    <property type="entry name" value="LEBERCILIN DOMAIN-CONTAINING PROTEIN"/>
    <property type="match status" value="1"/>
</dbReference>
<dbReference type="GO" id="GO:0003729">
    <property type="term" value="F:mRNA binding"/>
    <property type="evidence" value="ECO:0007669"/>
    <property type="project" value="TreeGrafter"/>
</dbReference>
<dbReference type="PANTHER" id="PTHR31027">
    <property type="entry name" value="NUCLEAR SEGREGATION PROTEIN BFR1"/>
    <property type="match status" value="1"/>
</dbReference>
<dbReference type="GO" id="GO:0005783">
    <property type="term" value="C:endoplasmic reticulum"/>
    <property type="evidence" value="ECO:0007669"/>
    <property type="project" value="TreeGrafter"/>
</dbReference>
<evidence type="ECO:0000256" key="1">
    <source>
        <dbReference type="SAM" id="Coils"/>
    </source>
</evidence>
<gene>
    <name evidence="3" type="ORF">LSH36_40g13020</name>
</gene>
<comment type="caution">
    <text evidence="3">The sequence shown here is derived from an EMBL/GenBank/DDBJ whole genome shotgun (WGS) entry which is preliminary data.</text>
</comment>